<organism evidence="4 5">
    <name type="scientific">Dokdonella fugitiva</name>
    <dbReference type="NCBI Taxonomy" id="328517"/>
    <lineage>
        <taxon>Bacteria</taxon>
        <taxon>Pseudomonadati</taxon>
        <taxon>Pseudomonadota</taxon>
        <taxon>Gammaproteobacteria</taxon>
        <taxon>Lysobacterales</taxon>
        <taxon>Rhodanobacteraceae</taxon>
        <taxon>Dokdonella</taxon>
    </lineage>
</organism>
<keyword evidence="1" id="KW-0479">Metal-binding</keyword>
<dbReference type="Pfam" id="PF08797">
    <property type="entry name" value="HIRAN"/>
    <property type="match status" value="1"/>
</dbReference>
<dbReference type="RefSeq" id="WP_182531933.1">
    <property type="nucleotide sequence ID" value="NZ_JACGXL010000005.1"/>
</dbReference>
<protein>
    <recommendedName>
        <fullName evidence="3">HIRAN domain-containing protein</fullName>
    </recommendedName>
</protein>
<dbReference type="Proteomes" id="UP000550401">
    <property type="component" value="Unassembled WGS sequence"/>
</dbReference>
<sequence>MPRIAAIVAGTGFYNVTAIRSGCAPETRLLLVREPSNHFDPFAIGVHLPGWLFGSTQLGHLKAPLAKRLAPKMDAGVVMRAFVTSRFAPEDREHPRLSIAIEFD</sequence>
<evidence type="ECO:0000313" key="4">
    <source>
        <dbReference type="EMBL" id="MBA8888890.1"/>
    </source>
</evidence>
<gene>
    <name evidence="4" type="ORF">FHW12_003126</name>
</gene>
<dbReference type="Gene3D" id="3.30.70.2330">
    <property type="match status" value="1"/>
</dbReference>
<dbReference type="SMART" id="SM00910">
    <property type="entry name" value="HIRAN"/>
    <property type="match status" value="1"/>
</dbReference>
<comment type="caution">
    <text evidence="4">The sequence shown here is derived from an EMBL/GenBank/DDBJ whole genome shotgun (WGS) entry which is preliminary data.</text>
</comment>
<dbReference type="EMBL" id="JACGXL010000005">
    <property type="protein sequence ID" value="MBA8888890.1"/>
    <property type="molecule type" value="Genomic_DNA"/>
</dbReference>
<dbReference type="GO" id="GO:0016818">
    <property type="term" value="F:hydrolase activity, acting on acid anhydrides, in phosphorus-containing anhydrides"/>
    <property type="evidence" value="ECO:0007669"/>
    <property type="project" value="InterPro"/>
</dbReference>
<dbReference type="GO" id="GO:0003676">
    <property type="term" value="F:nucleic acid binding"/>
    <property type="evidence" value="ECO:0007669"/>
    <property type="project" value="InterPro"/>
</dbReference>
<reference evidence="4 5" key="1">
    <citation type="submission" date="2020-07" db="EMBL/GenBank/DDBJ databases">
        <title>Genomic Encyclopedia of Type Strains, Phase IV (KMG-V): Genome sequencing to study the core and pangenomes of soil and plant-associated prokaryotes.</title>
        <authorList>
            <person name="Whitman W."/>
        </authorList>
    </citation>
    <scope>NUCLEOTIDE SEQUENCE [LARGE SCALE GENOMIC DNA]</scope>
    <source>
        <strain evidence="4 5">RH2WT43</strain>
    </source>
</reference>
<evidence type="ECO:0000313" key="5">
    <source>
        <dbReference type="Proteomes" id="UP000550401"/>
    </source>
</evidence>
<dbReference type="AlphaFoldDB" id="A0A839F745"/>
<keyword evidence="5" id="KW-1185">Reference proteome</keyword>
<dbReference type="GO" id="GO:0008270">
    <property type="term" value="F:zinc ion binding"/>
    <property type="evidence" value="ECO:0007669"/>
    <property type="project" value="InterPro"/>
</dbReference>
<proteinExistence type="predicted"/>
<evidence type="ECO:0000259" key="3">
    <source>
        <dbReference type="SMART" id="SM00910"/>
    </source>
</evidence>
<dbReference type="InterPro" id="IPR014905">
    <property type="entry name" value="HIRAN"/>
</dbReference>
<evidence type="ECO:0000256" key="2">
    <source>
        <dbReference type="ARBA" id="ARBA00022801"/>
    </source>
</evidence>
<accession>A0A839F745</accession>
<name>A0A839F745_9GAMM</name>
<keyword evidence="2" id="KW-0378">Hydrolase</keyword>
<evidence type="ECO:0000256" key="1">
    <source>
        <dbReference type="ARBA" id="ARBA00022723"/>
    </source>
</evidence>
<feature type="domain" description="HIRAN" evidence="3">
    <location>
        <begin position="4"/>
        <end position="103"/>
    </location>
</feature>